<reference evidence="2 3" key="1">
    <citation type="submission" date="2019-08" db="EMBL/GenBank/DDBJ databases">
        <title>Paraburkholderia sp. DCY113.</title>
        <authorList>
            <person name="Kang J."/>
        </authorList>
    </citation>
    <scope>NUCLEOTIDE SEQUENCE [LARGE SCALE GENOMIC DNA]</scope>
    <source>
        <strain evidence="2 3">DCY113</strain>
    </source>
</reference>
<gene>
    <name evidence="2" type="ORF">FVF58_23060</name>
</gene>
<keyword evidence="1" id="KW-1133">Transmembrane helix</keyword>
<evidence type="ECO:0000256" key="1">
    <source>
        <dbReference type="SAM" id="Phobius"/>
    </source>
</evidence>
<keyword evidence="3" id="KW-1185">Reference proteome</keyword>
<feature type="transmembrane region" description="Helical" evidence="1">
    <location>
        <begin position="45"/>
        <end position="64"/>
    </location>
</feature>
<dbReference type="RefSeq" id="WP_149672145.1">
    <property type="nucleotide sequence ID" value="NZ_VTUZ01000015.1"/>
</dbReference>
<protein>
    <submittedName>
        <fullName evidence="2">Uncharacterized protein</fullName>
    </submittedName>
</protein>
<dbReference type="AlphaFoldDB" id="A0A5B0GZ54"/>
<name>A0A5B0GZ54_9BURK</name>
<proteinExistence type="predicted"/>
<dbReference type="Proteomes" id="UP000325273">
    <property type="component" value="Unassembled WGS sequence"/>
</dbReference>
<sequence>MPKGKEAYRSVVPRINPVLLEGEIVTLFYSFVAVLMALRRGRYFLIRLSLTVCVGFEMVLYWIWQEGNTRKRT</sequence>
<accession>A0A5B0GZ54</accession>
<comment type="caution">
    <text evidence="2">The sequence shown here is derived from an EMBL/GenBank/DDBJ whole genome shotgun (WGS) entry which is preliminary data.</text>
</comment>
<evidence type="ECO:0000313" key="2">
    <source>
        <dbReference type="EMBL" id="KAA1008218.1"/>
    </source>
</evidence>
<evidence type="ECO:0000313" key="3">
    <source>
        <dbReference type="Proteomes" id="UP000325273"/>
    </source>
</evidence>
<organism evidence="2 3">
    <name type="scientific">Paraburkholderia panacisoli</name>
    <dbReference type="NCBI Taxonomy" id="2603818"/>
    <lineage>
        <taxon>Bacteria</taxon>
        <taxon>Pseudomonadati</taxon>
        <taxon>Pseudomonadota</taxon>
        <taxon>Betaproteobacteria</taxon>
        <taxon>Burkholderiales</taxon>
        <taxon>Burkholderiaceae</taxon>
        <taxon>Paraburkholderia</taxon>
    </lineage>
</organism>
<keyword evidence="1" id="KW-0472">Membrane</keyword>
<dbReference type="EMBL" id="VTUZ01000015">
    <property type="protein sequence ID" value="KAA1008218.1"/>
    <property type="molecule type" value="Genomic_DNA"/>
</dbReference>
<keyword evidence="1" id="KW-0812">Transmembrane</keyword>